<keyword evidence="1" id="KW-0472">Membrane</keyword>
<keyword evidence="3" id="KW-1185">Reference proteome</keyword>
<proteinExistence type="predicted"/>
<keyword evidence="1" id="KW-0812">Transmembrane</keyword>
<feature type="transmembrane region" description="Helical" evidence="1">
    <location>
        <begin position="380"/>
        <end position="402"/>
    </location>
</feature>
<gene>
    <name evidence="2" type="ORF">C8R41DRAFT_900590</name>
</gene>
<organism evidence="2 3">
    <name type="scientific">Lentinula lateritia</name>
    <dbReference type="NCBI Taxonomy" id="40482"/>
    <lineage>
        <taxon>Eukaryota</taxon>
        <taxon>Fungi</taxon>
        <taxon>Dikarya</taxon>
        <taxon>Basidiomycota</taxon>
        <taxon>Agaricomycotina</taxon>
        <taxon>Agaricomycetes</taxon>
        <taxon>Agaricomycetidae</taxon>
        <taxon>Agaricales</taxon>
        <taxon>Marasmiineae</taxon>
        <taxon>Omphalotaceae</taxon>
        <taxon>Lentinula</taxon>
    </lineage>
</organism>
<dbReference type="Proteomes" id="UP001150217">
    <property type="component" value="Unassembled WGS sequence"/>
</dbReference>
<evidence type="ECO:0000313" key="3">
    <source>
        <dbReference type="Proteomes" id="UP001150217"/>
    </source>
</evidence>
<sequence>MPRNLVAVDLTSTKHDEFRKPPVTPIFQISMQKQLRRNLVYIEDAKNIVDEKAARGSLKPQEQIYLDHLYNTSLSGNQSLLSAAGSKEKMRDNLNLKKRAKVSQATEDAGIFGQAVWTTSERIRQEEEAIRRGAFMRREFSESTVSRNDHGQQWHQNMPNPAITDVRHSFGSYISPGPQRRLFVANPNSRNTSTAGSLLGSRLDCNLSPSSTGPSTGAICCHCANPNSRNTSTEASLPDVRHSSGLYIPPGPQEIPYVMSSSYRNISTEGIPPSSRMGSDLSLSQQTAMTGSFGSGYYPRSGSVNTASLEDDGTHFSMGSRVSGSSEMYQLDPSTGYYSGEPGSSRYPAMYNSGQEYYRNQTQMTGMECIITDQKILDAIMYNMMMLTSLVVTGVCILKQGLRDTEQYRR</sequence>
<name>A0ABQ8VX76_9AGAR</name>
<evidence type="ECO:0000313" key="2">
    <source>
        <dbReference type="EMBL" id="KAJ4499105.1"/>
    </source>
</evidence>
<accession>A0ABQ8VX76</accession>
<comment type="caution">
    <text evidence="2">The sequence shown here is derived from an EMBL/GenBank/DDBJ whole genome shotgun (WGS) entry which is preliminary data.</text>
</comment>
<keyword evidence="1" id="KW-1133">Transmembrane helix</keyword>
<evidence type="ECO:0000256" key="1">
    <source>
        <dbReference type="SAM" id="Phobius"/>
    </source>
</evidence>
<protein>
    <submittedName>
        <fullName evidence="2">Uncharacterized protein</fullName>
    </submittedName>
</protein>
<dbReference type="EMBL" id="JANVFT010000012">
    <property type="protein sequence ID" value="KAJ4499105.1"/>
    <property type="molecule type" value="Genomic_DNA"/>
</dbReference>
<reference evidence="2" key="1">
    <citation type="submission" date="2022-08" db="EMBL/GenBank/DDBJ databases">
        <title>A Global Phylogenomic Analysis of the Shiitake Genus Lentinula.</title>
        <authorList>
            <consortium name="DOE Joint Genome Institute"/>
            <person name="Sierra-Patev S."/>
            <person name="Min B."/>
            <person name="Naranjo-Ortiz M."/>
            <person name="Looney B."/>
            <person name="Konkel Z."/>
            <person name="Slot J.C."/>
            <person name="Sakamoto Y."/>
            <person name="Steenwyk J.L."/>
            <person name="Rokas A."/>
            <person name="Carro J."/>
            <person name="Camarero S."/>
            <person name="Ferreira P."/>
            <person name="Molpeceres G."/>
            <person name="Ruiz-Duenas F.J."/>
            <person name="Serrano A."/>
            <person name="Henrissat B."/>
            <person name="Drula E."/>
            <person name="Hughes K.W."/>
            <person name="Mata J.L."/>
            <person name="Ishikawa N.K."/>
            <person name="Vargas-Isla R."/>
            <person name="Ushijima S."/>
            <person name="Smith C.A."/>
            <person name="Ahrendt S."/>
            <person name="Andreopoulos W."/>
            <person name="He G."/>
            <person name="Labutti K."/>
            <person name="Lipzen A."/>
            <person name="Ng V."/>
            <person name="Riley R."/>
            <person name="Sandor L."/>
            <person name="Barry K."/>
            <person name="Martinez A.T."/>
            <person name="Xiao Y."/>
            <person name="Gibbons J.G."/>
            <person name="Terashima K."/>
            <person name="Grigoriev I.V."/>
            <person name="Hibbett D.S."/>
        </authorList>
    </citation>
    <scope>NUCLEOTIDE SEQUENCE</scope>
    <source>
        <strain evidence="2">RHP3577 ss4</strain>
    </source>
</reference>